<name>A0ACB7T271_HYAAI</name>
<evidence type="ECO:0000313" key="1">
    <source>
        <dbReference type="EMBL" id="KAH6941311.1"/>
    </source>
</evidence>
<proteinExistence type="predicted"/>
<dbReference type="EMBL" id="CM023491">
    <property type="protein sequence ID" value="KAH6941311.1"/>
    <property type="molecule type" value="Genomic_DNA"/>
</dbReference>
<reference evidence="1" key="1">
    <citation type="submission" date="2020-05" db="EMBL/GenBank/DDBJ databases">
        <title>Large-scale comparative analyses of tick genomes elucidate their genetic diversity and vector capacities.</title>
        <authorList>
            <person name="Jia N."/>
            <person name="Wang J."/>
            <person name="Shi W."/>
            <person name="Du L."/>
            <person name="Sun Y."/>
            <person name="Zhan W."/>
            <person name="Jiang J."/>
            <person name="Wang Q."/>
            <person name="Zhang B."/>
            <person name="Ji P."/>
            <person name="Sakyi L.B."/>
            <person name="Cui X."/>
            <person name="Yuan T."/>
            <person name="Jiang B."/>
            <person name="Yang W."/>
            <person name="Lam T.T.-Y."/>
            <person name="Chang Q."/>
            <person name="Ding S."/>
            <person name="Wang X."/>
            <person name="Zhu J."/>
            <person name="Ruan X."/>
            <person name="Zhao L."/>
            <person name="Wei J."/>
            <person name="Que T."/>
            <person name="Du C."/>
            <person name="Cheng J."/>
            <person name="Dai P."/>
            <person name="Han X."/>
            <person name="Huang E."/>
            <person name="Gao Y."/>
            <person name="Liu J."/>
            <person name="Shao H."/>
            <person name="Ye R."/>
            <person name="Li L."/>
            <person name="Wei W."/>
            <person name="Wang X."/>
            <person name="Wang C."/>
            <person name="Yang T."/>
            <person name="Huo Q."/>
            <person name="Li W."/>
            <person name="Guo W."/>
            <person name="Chen H."/>
            <person name="Zhou L."/>
            <person name="Ni X."/>
            <person name="Tian J."/>
            <person name="Zhou Y."/>
            <person name="Sheng Y."/>
            <person name="Liu T."/>
            <person name="Pan Y."/>
            <person name="Xia L."/>
            <person name="Li J."/>
            <person name="Zhao F."/>
            <person name="Cao W."/>
        </authorList>
    </citation>
    <scope>NUCLEOTIDE SEQUENCE</scope>
    <source>
        <strain evidence="1">Hyas-2018</strain>
    </source>
</reference>
<comment type="caution">
    <text evidence="1">The sequence shown here is derived from an EMBL/GenBank/DDBJ whole genome shotgun (WGS) entry which is preliminary data.</text>
</comment>
<protein>
    <submittedName>
        <fullName evidence="1">Uncharacterized protein</fullName>
    </submittedName>
</protein>
<accession>A0ACB7T271</accession>
<evidence type="ECO:0000313" key="2">
    <source>
        <dbReference type="Proteomes" id="UP000821845"/>
    </source>
</evidence>
<gene>
    <name evidence="1" type="ORF">HPB50_016084</name>
</gene>
<organism evidence="1 2">
    <name type="scientific">Hyalomma asiaticum</name>
    <name type="common">Tick</name>
    <dbReference type="NCBI Taxonomy" id="266040"/>
    <lineage>
        <taxon>Eukaryota</taxon>
        <taxon>Metazoa</taxon>
        <taxon>Ecdysozoa</taxon>
        <taxon>Arthropoda</taxon>
        <taxon>Chelicerata</taxon>
        <taxon>Arachnida</taxon>
        <taxon>Acari</taxon>
        <taxon>Parasitiformes</taxon>
        <taxon>Ixodida</taxon>
        <taxon>Ixodoidea</taxon>
        <taxon>Ixodidae</taxon>
        <taxon>Hyalomminae</taxon>
        <taxon>Hyalomma</taxon>
    </lineage>
</organism>
<dbReference type="Proteomes" id="UP000821845">
    <property type="component" value="Chromosome 11"/>
</dbReference>
<sequence>MASVSISSDERLIQQVLRYVPVRDLFTCSQVNALWKRLSLALLKKKLKWVLCTAPRKDDDEAWSLKSYCSQMRHFCRIARLAGKRATLHFLLISKLRDNERSVLKGARRSLPQDCVTLLFKSKRDRTLNLEGSCEGLNGVLVFDTIDKKTRSRRRNRCSSKVSPTSDRSCRSDVGSLNRVSKFLRRLVLGDRGNELPSCFKNTSPYALTFQSTINVPLEDAGHITYFYTEETTGHKLQVTTASLHAGMKYRSVDCLFSLRDSFRDTTNAIMLVFQTEPVDMFVMEHIYCVFSDVAVISLTGEVVGEMPPIASGGYTMPTSRGEITLMLLKLLPAYSEKKSKKKKTSKISTRASV</sequence>
<keyword evidence="2" id="KW-1185">Reference proteome</keyword>